<dbReference type="EMBL" id="ARYJ01000003">
    <property type="protein sequence ID" value="KCZ89858.1"/>
    <property type="molecule type" value="Genomic_DNA"/>
</dbReference>
<dbReference type="InterPro" id="IPR003777">
    <property type="entry name" value="XdhC_CoxI"/>
</dbReference>
<organism evidence="5 6">
    <name type="scientific">Hyphomonas jannaschiana VP2</name>
    <dbReference type="NCBI Taxonomy" id="1280952"/>
    <lineage>
        <taxon>Bacteria</taxon>
        <taxon>Pseudomonadati</taxon>
        <taxon>Pseudomonadota</taxon>
        <taxon>Alphaproteobacteria</taxon>
        <taxon>Hyphomonadales</taxon>
        <taxon>Hyphomonadaceae</taxon>
        <taxon>Hyphomonas</taxon>
    </lineage>
</organism>
<dbReference type="InterPro" id="IPR029044">
    <property type="entry name" value="Nucleotide-diphossugar_trans"/>
</dbReference>
<evidence type="ECO:0000259" key="2">
    <source>
        <dbReference type="Pfam" id="PF02625"/>
    </source>
</evidence>
<dbReference type="eggNOG" id="COG2068">
    <property type="taxonomic scope" value="Bacteria"/>
</dbReference>
<feature type="domain" description="XdhC- CoxI" evidence="2">
    <location>
        <begin position="22"/>
        <end position="88"/>
    </location>
</feature>
<protein>
    <submittedName>
        <fullName evidence="5">Putative xanthine dehydrogenase accessory factor</fullName>
    </submittedName>
</protein>
<dbReference type="PATRIC" id="fig|1280952.3.peg.1269"/>
<evidence type="ECO:0000256" key="1">
    <source>
        <dbReference type="ARBA" id="ARBA00022842"/>
    </source>
</evidence>
<dbReference type="InterPro" id="IPR052698">
    <property type="entry name" value="MoCofactor_Util/Proc"/>
</dbReference>
<dbReference type="Pfam" id="PF02625">
    <property type="entry name" value="XdhC_CoxI"/>
    <property type="match status" value="1"/>
</dbReference>
<dbReference type="InterPro" id="IPR025877">
    <property type="entry name" value="MobA-like_NTP_Trfase"/>
</dbReference>
<dbReference type="Pfam" id="PF12804">
    <property type="entry name" value="NTP_transf_3"/>
    <property type="match status" value="1"/>
</dbReference>
<evidence type="ECO:0000259" key="3">
    <source>
        <dbReference type="Pfam" id="PF12804"/>
    </source>
</evidence>
<feature type="domain" description="XdhC Rossmann" evidence="4">
    <location>
        <begin position="151"/>
        <end position="291"/>
    </location>
</feature>
<dbReference type="AlphaFoldDB" id="A0A059FH72"/>
<evidence type="ECO:0000313" key="5">
    <source>
        <dbReference type="EMBL" id="KCZ89858.1"/>
    </source>
</evidence>
<dbReference type="OrthoDB" id="9815497at2"/>
<dbReference type="STRING" id="1280952.HJA_06387"/>
<comment type="caution">
    <text evidence="5">The sequence shown here is derived from an EMBL/GenBank/DDBJ whole genome shotgun (WGS) entry which is preliminary data.</text>
</comment>
<dbReference type="RefSeq" id="WP_035579832.1">
    <property type="nucleotide sequence ID" value="NZ_ARYJ01000003.1"/>
</dbReference>
<evidence type="ECO:0000313" key="6">
    <source>
        <dbReference type="Proteomes" id="UP000024816"/>
    </source>
</evidence>
<proteinExistence type="predicted"/>
<sequence>MSGSAPLYAEHPQDVLGQWLAWRQEGPVALVMVASTEGGSVRAPGALMAVSASGQKCGYISGGCVDADVVLQARQSIEDGKPRSLRYGTGSPFIDMPLPCGGAIDMIILPDADATEIRRCHDALVARQWAYLSLPGLDAPFCYTPKLRIRIAGRGADALALARLVRASGYGLSLQLRDGEDIEEARRDGFMDAAALQSPDSLPGLTDDPWTAFILMFHDPDWEAALLKQALSGKAFYVGAVGSRRTQERRRARLAEEGLPAIRIDRVRGPIGLVPSMRDASMLAVSALAEIIAAYRDAQHNPFAQTAVLLLAAGQSARFSNGDKLLADLDGRAVLSHPASLLQDTPVAARIAVVSPGQEGRRHLLQTTGWQTEENPDSAAGQSTSLKAGIAAIRAIPGVERVLILLADMPFVSEAHLSALHRAMAPETDAVMSSMGDVLCPPAIFSARTFDPLSNISGDAGAKKVFNSLSITETVSIPEDEAIDIDTIEDLARAASAQPA</sequence>
<dbReference type="PANTHER" id="PTHR30388">
    <property type="entry name" value="ALDEHYDE OXIDOREDUCTASE MOLYBDENUM COFACTOR ASSEMBLY PROTEIN"/>
    <property type="match status" value="1"/>
</dbReference>
<dbReference type="Gene3D" id="3.40.50.720">
    <property type="entry name" value="NAD(P)-binding Rossmann-like Domain"/>
    <property type="match status" value="1"/>
</dbReference>
<dbReference type="eggNOG" id="COG1975">
    <property type="taxonomic scope" value="Bacteria"/>
</dbReference>
<dbReference type="Gene3D" id="3.90.550.10">
    <property type="entry name" value="Spore Coat Polysaccharide Biosynthesis Protein SpsA, Chain A"/>
    <property type="match status" value="1"/>
</dbReference>
<dbReference type="SUPFAM" id="SSF53448">
    <property type="entry name" value="Nucleotide-diphospho-sugar transferases"/>
    <property type="match status" value="1"/>
</dbReference>
<dbReference type="Pfam" id="PF13478">
    <property type="entry name" value="XdhC_C"/>
    <property type="match status" value="1"/>
</dbReference>
<keyword evidence="1" id="KW-0460">Magnesium</keyword>
<evidence type="ECO:0000259" key="4">
    <source>
        <dbReference type="Pfam" id="PF13478"/>
    </source>
</evidence>
<feature type="domain" description="MobA-like NTP transferase" evidence="3">
    <location>
        <begin position="309"/>
        <end position="469"/>
    </location>
</feature>
<name>A0A059FH72_9PROT</name>
<dbReference type="InterPro" id="IPR027051">
    <property type="entry name" value="XdhC_Rossmann_dom"/>
</dbReference>
<gene>
    <name evidence="5" type="ORF">HJA_06387</name>
</gene>
<accession>A0A059FH72</accession>
<dbReference type="GO" id="GO:0016779">
    <property type="term" value="F:nucleotidyltransferase activity"/>
    <property type="evidence" value="ECO:0007669"/>
    <property type="project" value="UniProtKB-ARBA"/>
</dbReference>
<dbReference type="Proteomes" id="UP000024816">
    <property type="component" value="Unassembled WGS sequence"/>
</dbReference>
<dbReference type="PANTHER" id="PTHR30388:SF4">
    <property type="entry name" value="MOLYBDENUM COFACTOR INSERTION CHAPERONE PAOD"/>
    <property type="match status" value="1"/>
</dbReference>
<keyword evidence="6" id="KW-1185">Reference proteome</keyword>
<reference evidence="5 6" key="1">
    <citation type="journal article" date="2014" name="Antonie Van Leeuwenhoek">
        <title>Hyphomonas beringensis sp. nov. and Hyphomonas chukchiensis sp. nov., isolated from surface seawater of the Bering Sea and Chukchi Sea.</title>
        <authorList>
            <person name="Li C."/>
            <person name="Lai Q."/>
            <person name="Li G."/>
            <person name="Dong C."/>
            <person name="Wang J."/>
            <person name="Liao Y."/>
            <person name="Shao Z."/>
        </authorList>
    </citation>
    <scope>NUCLEOTIDE SEQUENCE [LARGE SCALE GENOMIC DNA]</scope>
    <source>
        <strain evidence="5 6">VP2</strain>
    </source>
</reference>
<dbReference type="CDD" id="cd04182">
    <property type="entry name" value="GT_2_like_f"/>
    <property type="match status" value="1"/>
</dbReference>